<accession>A0A8T2PRF3</accession>
<protein>
    <submittedName>
        <fullName evidence="2">Uncharacterized protein</fullName>
    </submittedName>
</protein>
<organism evidence="2 3">
    <name type="scientific">Albula glossodonta</name>
    <name type="common">roundjaw bonefish</name>
    <dbReference type="NCBI Taxonomy" id="121402"/>
    <lineage>
        <taxon>Eukaryota</taxon>
        <taxon>Metazoa</taxon>
        <taxon>Chordata</taxon>
        <taxon>Craniata</taxon>
        <taxon>Vertebrata</taxon>
        <taxon>Euteleostomi</taxon>
        <taxon>Actinopterygii</taxon>
        <taxon>Neopterygii</taxon>
        <taxon>Teleostei</taxon>
        <taxon>Albuliformes</taxon>
        <taxon>Albulidae</taxon>
        <taxon>Albula</taxon>
    </lineage>
</organism>
<evidence type="ECO:0000313" key="2">
    <source>
        <dbReference type="EMBL" id="KAG9353906.1"/>
    </source>
</evidence>
<dbReference type="Proteomes" id="UP000824540">
    <property type="component" value="Unassembled WGS sequence"/>
</dbReference>
<feature type="signal peptide" evidence="1">
    <location>
        <begin position="1"/>
        <end position="15"/>
    </location>
</feature>
<comment type="caution">
    <text evidence="2">The sequence shown here is derived from an EMBL/GenBank/DDBJ whole genome shotgun (WGS) entry which is preliminary data.</text>
</comment>
<feature type="chain" id="PRO_5035810271" evidence="1">
    <location>
        <begin position="16"/>
        <end position="55"/>
    </location>
</feature>
<reference evidence="2" key="1">
    <citation type="thesis" date="2021" institute="BYU ScholarsArchive" country="Provo, UT, USA">
        <title>Applications of and Algorithms for Genome Assembly and Genomic Analyses with an Emphasis on Marine Teleosts.</title>
        <authorList>
            <person name="Pickett B.D."/>
        </authorList>
    </citation>
    <scope>NUCLEOTIDE SEQUENCE</scope>
    <source>
        <strain evidence="2">HI-2016</strain>
    </source>
</reference>
<gene>
    <name evidence="2" type="ORF">JZ751_012030</name>
</gene>
<keyword evidence="1" id="KW-0732">Signal</keyword>
<keyword evidence="3" id="KW-1185">Reference proteome</keyword>
<evidence type="ECO:0000313" key="3">
    <source>
        <dbReference type="Proteomes" id="UP000824540"/>
    </source>
</evidence>
<dbReference type="OrthoDB" id="196547at2759"/>
<dbReference type="EMBL" id="JAFBMS010000003">
    <property type="protein sequence ID" value="KAG9353906.1"/>
    <property type="molecule type" value="Genomic_DNA"/>
</dbReference>
<sequence length="55" mass="6495">MWLPLALWLCARNMALRVKMVPPLDLCNPARSLVVSEEIILHENKHLSFKVRRRE</sequence>
<name>A0A8T2PRF3_9TELE</name>
<evidence type="ECO:0000256" key="1">
    <source>
        <dbReference type="SAM" id="SignalP"/>
    </source>
</evidence>
<dbReference type="AlphaFoldDB" id="A0A8T2PRF3"/>
<proteinExistence type="predicted"/>